<dbReference type="AlphaFoldDB" id="A0A9J6E588"/>
<feature type="region of interest" description="Disordered" evidence="1">
    <location>
        <begin position="57"/>
        <end position="115"/>
    </location>
</feature>
<feature type="compositionally biased region" description="Polar residues" evidence="1">
    <location>
        <begin position="96"/>
        <end position="109"/>
    </location>
</feature>
<keyword evidence="3" id="KW-1185">Reference proteome</keyword>
<feature type="compositionally biased region" description="Acidic residues" evidence="1">
    <location>
        <begin position="183"/>
        <end position="192"/>
    </location>
</feature>
<feature type="compositionally biased region" description="Low complexity" evidence="1">
    <location>
        <begin position="70"/>
        <end position="88"/>
    </location>
</feature>
<feature type="compositionally biased region" description="Polar residues" evidence="1">
    <location>
        <begin position="195"/>
        <end position="205"/>
    </location>
</feature>
<evidence type="ECO:0000313" key="3">
    <source>
        <dbReference type="Proteomes" id="UP000821866"/>
    </source>
</evidence>
<organism evidence="2 3">
    <name type="scientific">Rhipicephalus microplus</name>
    <name type="common">Cattle tick</name>
    <name type="synonym">Boophilus microplus</name>
    <dbReference type="NCBI Taxonomy" id="6941"/>
    <lineage>
        <taxon>Eukaryota</taxon>
        <taxon>Metazoa</taxon>
        <taxon>Ecdysozoa</taxon>
        <taxon>Arthropoda</taxon>
        <taxon>Chelicerata</taxon>
        <taxon>Arachnida</taxon>
        <taxon>Acari</taxon>
        <taxon>Parasitiformes</taxon>
        <taxon>Ixodida</taxon>
        <taxon>Ixodoidea</taxon>
        <taxon>Ixodidae</taxon>
        <taxon>Rhipicephalinae</taxon>
        <taxon>Rhipicephalus</taxon>
        <taxon>Boophilus</taxon>
    </lineage>
</organism>
<protein>
    <submittedName>
        <fullName evidence="2">Uncharacterized protein</fullName>
    </submittedName>
</protein>
<comment type="caution">
    <text evidence="2">The sequence shown here is derived from an EMBL/GenBank/DDBJ whole genome shotgun (WGS) entry which is preliminary data.</text>
</comment>
<gene>
    <name evidence="2" type="ORF">HPB51_024293</name>
</gene>
<dbReference type="EMBL" id="JABSTU010000006">
    <property type="protein sequence ID" value="KAH8029248.1"/>
    <property type="molecule type" value="Genomic_DNA"/>
</dbReference>
<evidence type="ECO:0000256" key="1">
    <source>
        <dbReference type="SAM" id="MobiDB-lite"/>
    </source>
</evidence>
<dbReference type="Proteomes" id="UP000821866">
    <property type="component" value="Chromosome 4"/>
</dbReference>
<feature type="region of interest" description="Disordered" evidence="1">
    <location>
        <begin position="174"/>
        <end position="209"/>
    </location>
</feature>
<accession>A0A9J6E588</accession>
<name>A0A9J6E588_RHIMP</name>
<proteinExistence type="predicted"/>
<sequence length="233" mass="24581">MKIQRLHAHFVAQWAIEQILARARSPAAAPAAAFRYLLLLLTAPRNTTGQVGIPTRIQAEHNGGGGKGGNKQAPTPKTGPKKAPAAKSNKPEPKKTNTGQSTDVKSGTPSEPPVLVKDFPPLTPVQAHVSCWGGAVSGTSSSPSPTETVLQQQIGELRRQNQILARQIQDLEAKQVGSSEPVQEAEAEDGDDGFSVTSRLTSVSRQEADTVVGPASITGSIGRIECLERKTSN</sequence>
<reference evidence="2" key="1">
    <citation type="journal article" date="2020" name="Cell">
        <title>Large-Scale Comparative Analyses of Tick Genomes Elucidate Their Genetic Diversity and Vector Capacities.</title>
        <authorList>
            <consortium name="Tick Genome and Microbiome Consortium (TIGMIC)"/>
            <person name="Jia N."/>
            <person name="Wang J."/>
            <person name="Shi W."/>
            <person name="Du L."/>
            <person name="Sun Y."/>
            <person name="Zhan W."/>
            <person name="Jiang J.F."/>
            <person name="Wang Q."/>
            <person name="Zhang B."/>
            <person name="Ji P."/>
            <person name="Bell-Sakyi L."/>
            <person name="Cui X.M."/>
            <person name="Yuan T.T."/>
            <person name="Jiang B.G."/>
            <person name="Yang W.F."/>
            <person name="Lam T.T."/>
            <person name="Chang Q.C."/>
            <person name="Ding S.J."/>
            <person name="Wang X.J."/>
            <person name="Zhu J.G."/>
            <person name="Ruan X.D."/>
            <person name="Zhao L."/>
            <person name="Wei J.T."/>
            <person name="Ye R.Z."/>
            <person name="Que T.C."/>
            <person name="Du C.H."/>
            <person name="Zhou Y.H."/>
            <person name="Cheng J.X."/>
            <person name="Dai P.F."/>
            <person name="Guo W.B."/>
            <person name="Han X.H."/>
            <person name="Huang E.J."/>
            <person name="Li L.F."/>
            <person name="Wei W."/>
            <person name="Gao Y.C."/>
            <person name="Liu J.Z."/>
            <person name="Shao H.Z."/>
            <person name="Wang X."/>
            <person name="Wang C.C."/>
            <person name="Yang T.C."/>
            <person name="Huo Q.B."/>
            <person name="Li W."/>
            <person name="Chen H.Y."/>
            <person name="Chen S.E."/>
            <person name="Zhou L.G."/>
            <person name="Ni X.B."/>
            <person name="Tian J.H."/>
            <person name="Sheng Y."/>
            <person name="Liu T."/>
            <person name="Pan Y.S."/>
            <person name="Xia L.Y."/>
            <person name="Li J."/>
            <person name="Zhao F."/>
            <person name="Cao W.C."/>
        </authorList>
    </citation>
    <scope>NUCLEOTIDE SEQUENCE</scope>
    <source>
        <strain evidence="2">Rmic-2018</strain>
    </source>
</reference>
<evidence type="ECO:0000313" key="2">
    <source>
        <dbReference type="EMBL" id="KAH8029248.1"/>
    </source>
</evidence>
<reference evidence="2" key="2">
    <citation type="submission" date="2021-09" db="EMBL/GenBank/DDBJ databases">
        <authorList>
            <person name="Jia N."/>
            <person name="Wang J."/>
            <person name="Shi W."/>
            <person name="Du L."/>
            <person name="Sun Y."/>
            <person name="Zhan W."/>
            <person name="Jiang J."/>
            <person name="Wang Q."/>
            <person name="Zhang B."/>
            <person name="Ji P."/>
            <person name="Sakyi L.B."/>
            <person name="Cui X."/>
            <person name="Yuan T."/>
            <person name="Jiang B."/>
            <person name="Yang W."/>
            <person name="Lam T.T.-Y."/>
            <person name="Chang Q."/>
            <person name="Ding S."/>
            <person name="Wang X."/>
            <person name="Zhu J."/>
            <person name="Ruan X."/>
            <person name="Zhao L."/>
            <person name="Wei J."/>
            <person name="Que T."/>
            <person name="Du C."/>
            <person name="Cheng J."/>
            <person name="Dai P."/>
            <person name="Han X."/>
            <person name="Huang E."/>
            <person name="Gao Y."/>
            <person name="Liu J."/>
            <person name="Shao H."/>
            <person name="Ye R."/>
            <person name="Li L."/>
            <person name="Wei W."/>
            <person name="Wang X."/>
            <person name="Wang C."/>
            <person name="Huo Q."/>
            <person name="Li W."/>
            <person name="Guo W."/>
            <person name="Chen H."/>
            <person name="Chen S."/>
            <person name="Zhou L."/>
            <person name="Zhou L."/>
            <person name="Ni X."/>
            <person name="Tian J."/>
            <person name="Zhou Y."/>
            <person name="Sheng Y."/>
            <person name="Liu T."/>
            <person name="Pan Y."/>
            <person name="Xia L."/>
            <person name="Li J."/>
            <person name="Zhao F."/>
            <person name="Cao W."/>
        </authorList>
    </citation>
    <scope>NUCLEOTIDE SEQUENCE</scope>
    <source>
        <strain evidence="2">Rmic-2018</strain>
        <tissue evidence="2">Larvae</tissue>
    </source>
</reference>